<organism evidence="1">
    <name type="scientific">Bradyrhizobium diazoefficiens</name>
    <dbReference type="NCBI Taxonomy" id="1355477"/>
    <lineage>
        <taxon>Bacteria</taxon>
        <taxon>Pseudomonadati</taxon>
        <taxon>Pseudomonadota</taxon>
        <taxon>Alphaproteobacteria</taxon>
        <taxon>Hyphomicrobiales</taxon>
        <taxon>Nitrobacteraceae</taxon>
        <taxon>Bradyrhizobium</taxon>
    </lineage>
</organism>
<evidence type="ECO:0000313" key="1">
    <source>
        <dbReference type="EMBL" id="BCE65051.1"/>
    </source>
</evidence>
<accession>A0A810ARF7</accession>
<reference evidence="1" key="1">
    <citation type="submission" date="2020-05" db="EMBL/GenBank/DDBJ databases">
        <title>Complete genome sequence of Bradyrhizobium diazoefficiens XF6 isolated from soybean nodule.</title>
        <authorList>
            <person name="Noda R."/>
            <person name="Kakizaki K."/>
            <person name="Minamisawa K."/>
        </authorList>
    </citation>
    <scope>NUCLEOTIDE SEQUENCE</scope>
    <source>
        <strain evidence="1">XF6</strain>
    </source>
</reference>
<protein>
    <submittedName>
        <fullName evidence="1">Uncharacterized protein</fullName>
    </submittedName>
</protein>
<dbReference type="EMBL" id="AP023096">
    <property type="protein sequence ID" value="BCE65051.1"/>
    <property type="molecule type" value="Genomic_DNA"/>
</dbReference>
<dbReference type="AlphaFoldDB" id="A0A810ARF7"/>
<name>A0A810ARF7_9BRAD</name>
<proteinExistence type="predicted"/>
<sequence length="139" mass="15375">MSVIAAEADTFTVLRRFASSGIVSSTSHFFQTRGLGSARKSQFANDLERGYDLDHRDVHPRRRSHRERNGVGDVFGLERLEAADEPGIRIVGGVLVLEDARRHAPGRDFGDANAGAVEVDAQLLRERMNARLRRVIGHG</sequence>
<gene>
    <name evidence="1" type="ORF">XF6B_38500</name>
</gene>